<dbReference type="Gene3D" id="3.30.530.20">
    <property type="match status" value="1"/>
</dbReference>
<dbReference type="EMBL" id="JBGBYS010000012">
    <property type="protein sequence ID" value="MEY9259230.1"/>
    <property type="molecule type" value="Genomic_DNA"/>
</dbReference>
<evidence type="ECO:0008006" key="3">
    <source>
        <dbReference type="Google" id="ProtNLM"/>
    </source>
</evidence>
<keyword evidence="2" id="KW-1185">Reference proteome</keyword>
<dbReference type="InterPro" id="IPR023393">
    <property type="entry name" value="START-like_dom_sf"/>
</dbReference>
<dbReference type="SUPFAM" id="SSF55961">
    <property type="entry name" value="Bet v1-like"/>
    <property type="match status" value="1"/>
</dbReference>
<sequence>MKSDWPIGVSQLCEPGSLPARSQLYAPPIGDAWDGDSTHRPRALAACATLWSTWEITNPALHLSTSIDASPAEVAAFAGDPANLPAWAAGLSNGIREEAGRWITDSPMGEVEVRFGSHTDLGILDHDVVFPDGTIVHNPLRVLANGTGAEVVFTLYRLPGVDDAEFDRDADMVRADLARLRTQVETNRA</sequence>
<dbReference type="Proteomes" id="UP001565435">
    <property type="component" value="Unassembled WGS sequence"/>
</dbReference>
<organism evidence="1 2">
    <name type="scientific">Brevibacterium epidermidis</name>
    <dbReference type="NCBI Taxonomy" id="1698"/>
    <lineage>
        <taxon>Bacteria</taxon>
        <taxon>Bacillati</taxon>
        <taxon>Actinomycetota</taxon>
        <taxon>Actinomycetes</taxon>
        <taxon>Micrococcales</taxon>
        <taxon>Brevibacteriaceae</taxon>
        <taxon>Brevibacterium</taxon>
    </lineage>
</organism>
<comment type="caution">
    <text evidence="1">The sequence shown here is derived from an EMBL/GenBank/DDBJ whole genome shotgun (WGS) entry which is preliminary data.</text>
</comment>
<accession>A0ABV4ELD4</accession>
<evidence type="ECO:0000313" key="2">
    <source>
        <dbReference type="Proteomes" id="UP001565435"/>
    </source>
</evidence>
<reference evidence="1 2" key="1">
    <citation type="submission" date="2024-07" db="EMBL/GenBank/DDBJ databases">
        <title>Mealworm larvae gut microbial communities from Newark, Delaware, USA.</title>
        <authorList>
            <person name="Blenner M."/>
        </authorList>
    </citation>
    <scope>NUCLEOTIDE SEQUENCE [LARGE SCALE GENOMIC DNA]</scope>
    <source>
        <strain evidence="1 2">UD i117</strain>
    </source>
</reference>
<gene>
    <name evidence="1" type="ORF">ABH903_002262</name>
</gene>
<evidence type="ECO:0000313" key="1">
    <source>
        <dbReference type="EMBL" id="MEY9259230.1"/>
    </source>
</evidence>
<proteinExistence type="predicted"/>
<protein>
    <recommendedName>
        <fullName evidence="3">SRPBCC family protein</fullName>
    </recommendedName>
</protein>
<name>A0ABV4ELD4_BREEP</name>